<dbReference type="Gene3D" id="2.60.40.770">
    <property type="match status" value="1"/>
</dbReference>
<keyword evidence="4 6" id="KW-0732">Signal</keyword>
<evidence type="ECO:0000313" key="8">
    <source>
        <dbReference type="EMBL" id="OQV18702.1"/>
    </source>
</evidence>
<gene>
    <name evidence="8" type="ORF">BV898_07332</name>
</gene>
<dbReference type="EMBL" id="MTYJ01000047">
    <property type="protein sequence ID" value="OQV18702.1"/>
    <property type="molecule type" value="Genomic_DNA"/>
</dbReference>
<comment type="similarity">
    <text evidence="2">Belongs to the NPC2 family.</text>
</comment>
<reference evidence="9" key="1">
    <citation type="submission" date="2017-01" db="EMBL/GenBank/DDBJ databases">
        <title>Comparative genomics of anhydrobiosis in the tardigrade Hypsibius dujardini.</title>
        <authorList>
            <person name="Yoshida Y."/>
            <person name="Koutsovoulos G."/>
            <person name="Laetsch D."/>
            <person name="Stevens L."/>
            <person name="Kumar S."/>
            <person name="Horikawa D."/>
            <person name="Ishino K."/>
            <person name="Komine S."/>
            <person name="Tomita M."/>
            <person name="Blaxter M."/>
            <person name="Arakawa K."/>
        </authorList>
    </citation>
    <scope>NUCLEOTIDE SEQUENCE [LARGE SCALE GENOMIC DNA]</scope>
    <source>
        <strain evidence="9">Z151</strain>
    </source>
</reference>
<comment type="caution">
    <text evidence="8">The sequence shown here is derived from an EMBL/GenBank/DDBJ whole genome shotgun (WGS) entry which is preliminary data.</text>
</comment>
<dbReference type="Proteomes" id="UP000192578">
    <property type="component" value="Unassembled WGS sequence"/>
</dbReference>
<dbReference type="SUPFAM" id="SSF81296">
    <property type="entry name" value="E set domains"/>
    <property type="match status" value="1"/>
</dbReference>
<feature type="signal peptide" evidence="6">
    <location>
        <begin position="1"/>
        <end position="16"/>
    </location>
</feature>
<dbReference type="FunFam" id="2.60.40.770:FF:000001">
    <property type="entry name" value="NPC intracellular cholesterol transporter 2"/>
    <property type="match status" value="1"/>
</dbReference>
<dbReference type="GO" id="GO:0032934">
    <property type="term" value="F:sterol binding"/>
    <property type="evidence" value="ECO:0007669"/>
    <property type="project" value="InterPro"/>
</dbReference>
<dbReference type="PANTHER" id="PTHR11306">
    <property type="entry name" value="NIEMANN PICK TYPE C2 PROTEIN NPC2-RELATED"/>
    <property type="match status" value="1"/>
</dbReference>
<comment type="subcellular location">
    <subcellularLocation>
        <location evidence="1">Secreted</location>
    </subcellularLocation>
</comment>
<feature type="domain" description="MD-2-related lipid-recognition" evidence="7">
    <location>
        <begin position="21"/>
        <end position="154"/>
    </location>
</feature>
<proteinExistence type="inferred from homology"/>
<evidence type="ECO:0000313" key="9">
    <source>
        <dbReference type="Proteomes" id="UP000192578"/>
    </source>
</evidence>
<dbReference type="InterPro" id="IPR039670">
    <property type="entry name" value="NPC2-like"/>
</dbReference>
<protein>
    <submittedName>
        <fullName evidence="8">Epididymal secretory protein E1</fullName>
    </submittedName>
</protein>
<name>A0A1W0WU27_HYPEX</name>
<dbReference type="GO" id="GO:0032367">
    <property type="term" value="P:intracellular cholesterol transport"/>
    <property type="evidence" value="ECO:0007669"/>
    <property type="project" value="InterPro"/>
</dbReference>
<dbReference type="Pfam" id="PF02221">
    <property type="entry name" value="E1_DerP2_DerF2"/>
    <property type="match status" value="1"/>
</dbReference>
<dbReference type="GO" id="GO:0005576">
    <property type="term" value="C:extracellular region"/>
    <property type="evidence" value="ECO:0007669"/>
    <property type="project" value="UniProtKB-SubCell"/>
</dbReference>
<dbReference type="InterPro" id="IPR014756">
    <property type="entry name" value="Ig_E-set"/>
</dbReference>
<evidence type="ECO:0000256" key="1">
    <source>
        <dbReference type="ARBA" id="ARBA00004613"/>
    </source>
</evidence>
<evidence type="ECO:0000256" key="6">
    <source>
        <dbReference type="SAM" id="SignalP"/>
    </source>
</evidence>
<keyword evidence="9" id="KW-1185">Reference proteome</keyword>
<keyword evidence="3" id="KW-0964">Secreted</keyword>
<keyword evidence="5" id="KW-1015">Disulfide bond</keyword>
<dbReference type="InterPro" id="IPR033916">
    <property type="entry name" value="ML_Npc2-like"/>
</dbReference>
<dbReference type="AlphaFoldDB" id="A0A1W0WU27"/>
<dbReference type="CDD" id="cd00916">
    <property type="entry name" value="Npc2_like"/>
    <property type="match status" value="1"/>
</dbReference>
<accession>A0A1W0WU27</accession>
<evidence type="ECO:0000256" key="3">
    <source>
        <dbReference type="ARBA" id="ARBA00022525"/>
    </source>
</evidence>
<dbReference type="OrthoDB" id="5965801at2759"/>
<dbReference type="InterPro" id="IPR003172">
    <property type="entry name" value="ML_dom"/>
</dbReference>
<sequence>MMKFLIFAFLVGCVTALTTPCRNCNTVKGPKGANAPTPTGTCKTVSIEPCTQQPCELKKGTNITFSVQFTANAAATTLTSEVYGVINGVPVKFNLPNPNGCKESGITCPLVAGETYTYKDALYISHLYPAINLVVKWSLLDQAGSPIFCVVAPAKITS</sequence>
<feature type="chain" id="PRO_5012258224" evidence="6">
    <location>
        <begin position="17"/>
        <end position="158"/>
    </location>
</feature>
<evidence type="ECO:0000259" key="7">
    <source>
        <dbReference type="SMART" id="SM00737"/>
    </source>
</evidence>
<evidence type="ECO:0000256" key="5">
    <source>
        <dbReference type="ARBA" id="ARBA00023157"/>
    </source>
</evidence>
<organism evidence="8 9">
    <name type="scientific">Hypsibius exemplaris</name>
    <name type="common">Freshwater tardigrade</name>
    <dbReference type="NCBI Taxonomy" id="2072580"/>
    <lineage>
        <taxon>Eukaryota</taxon>
        <taxon>Metazoa</taxon>
        <taxon>Ecdysozoa</taxon>
        <taxon>Tardigrada</taxon>
        <taxon>Eutardigrada</taxon>
        <taxon>Parachela</taxon>
        <taxon>Hypsibioidea</taxon>
        <taxon>Hypsibiidae</taxon>
        <taxon>Hypsibius</taxon>
    </lineage>
</organism>
<evidence type="ECO:0000256" key="2">
    <source>
        <dbReference type="ARBA" id="ARBA00006370"/>
    </source>
</evidence>
<evidence type="ECO:0000256" key="4">
    <source>
        <dbReference type="ARBA" id="ARBA00022729"/>
    </source>
</evidence>
<dbReference type="PANTHER" id="PTHR11306:SF68">
    <property type="entry name" value="NPC INTRACELLULAR CHOLESTEROL TRANSPORTER 2"/>
    <property type="match status" value="1"/>
</dbReference>
<dbReference type="SMART" id="SM00737">
    <property type="entry name" value="ML"/>
    <property type="match status" value="1"/>
</dbReference>